<dbReference type="PANTHER" id="PTHR34068:SF1">
    <property type="entry name" value="UPF0145 PROTEIN YBJQ"/>
    <property type="match status" value="1"/>
</dbReference>
<keyword evidence="4" id="KW-1185">Reference proteome</keyword>
<sequence>MHTVIRMKSSTTPERESMPWTCPSCDGETDLGYNICWTCRAPRPGSDPNGDAEHIDMLITTTPSFSTHAIDHYFGPVFGETIYGANVLRDFFAAVTDIVGGRSDEYETLLVRGRNTAMSEMAARATKMGANAVVGMRFDYSTVGNSMLMICCIGTAVTASPRTAIDDG</sequence>
<protein>
    <recommendedName>
        <fullName evidence="2">UPF0145 protein LF1_55230</fullName>
    </recommendedName>
</protein>
<evidence type="ECO:0000256" key="1">
    <source>
        <dbReference type="ARBA" id="ARBA00010751"/>
    </source>
</evidence>
<organism evidence="3 4">
    <name type="scientific">Rubripirellula obstinata</name>
    <dbReference type="NCBI Taxonomy" id="406547"/>
    <lineage>
        <taxon>Bacteria</taxon>
        <taxon>Pseudomonadati</taxon>
        <taxon>Planctomycetota</taxon>
        <taxon>Planctomycetia</taxon>
        <taxon>Pirellulales</taxon>
        <taxon>Pirellulaceae</taxon>
        <taxon>Rubripirellula</taxon>
    </lineage>
</organism>
<reference evidence="3 4" key="1">
    <citation type="submission" date="2019-08" db="EMBL/GenBank/DDBJ databases">
        <title>Deep-cultivation of Planctomycetes and their phenomic and genomic characterization uncovers novel biology.</title>
        <authorList>
            <person name="Wiegand S."/>
            <person name="Jogler M."/>
            <person name="Boedeker C."/>
            <person name="Pinto D."/>
            <person name="Vollmers J."/>
            <person name="Rivas-Marin E."/>
            <person name="Kohn T."/>
            <person name="Peeters S.H."/>
            <person name="Heuer A."/>
            <person name="Rast P."/>
            <person name="Oberbeckmann S."/>
            <person name="Bunk B."/>
            <person name="Jeske O."/>
            <person name="Meyerdierks A."/>
            <person name="Storesund J.E."/>
            <person name="Kallscheuer N."/>
            <person name="Luecker S."/>
            <person name="Lage O.M."/>
            <person name="Pohl T."/>
            <person name="Merkel B.J."/>
            <person name="Hornburger P."/>
            <person name="Mueller R.-W."/>
            <person name="Bruemmer F."/>
            <person name="Labrenz M."/>
            <person name="Spormann A.M."/>
            <person name="Op Den Camp H."/>
            <person name="Overmann J."/>
            <person name="Amann R."/>
            <person name="Jetten M.S.M."/>
            <person name="Mascher T."/>
            <person name="Medema M.H."/>
            <person name="Devos D.P."/>
            <person name="Kaster A.-K."/>
            <person name="Ovreas L."/>
            <person name="Rohde M."/>
            <person name="Galperin M.Y."/>
            <person name="Jogler C."/>
        </authorList>
    </citation>
    <scope>NUCLEOTIDE SEQUENCE [LARGE SCALE GENOMIC DNA]</scope>
    <source>
        <strain evidence="3 4">LF1</strain>
    </source>
</reference>
<dbReference type="Gene3D" id="3.30.110.70">
    <property type="entry name" value="Hypothetical protein apc22750. Chain B"/>
    <property type="match status" value="1"/>
</dbReference>
<dbReference type="EMBL" id="VRLW01000004">
    <property type="protein sequence ID" value="KAA1257123.1"/>
    <property type="molecule type" value="Genomic_DNA"/>
</dbReference>
<dbReference type="Proteomes" id="UP000322699">
    <property type="component" value="Unassembled WGS sequence"/>
</dbReference>
<dbReference type="PANTHER" id="PTHR34068">
    <property type="entry name" value="UPF0145 PROTEIN YBJQ"/>
    <property type="match status" value="1"/>
</dbReference>
<dbReference type="SUPFAM" id="SSF117782">
    <property type="entry name" value="YbjQ-like"/>
    <property type="match status" value="1"/>
</dbReference>
<comment type="caution">
    <text evidence="3">The sequence shown here is derived from an EMBL/GenBank/DDBJ whole genome shotgun (WGS) entry which is preliminary data.</text>
</comment>
<name>A0A5B1CCJ7_9BACT</name>
<dbReference type="HAMAP" id="MF_00338">
    <property type="entry name" value="UPF0145"/>
    <property type="match status" value="1"/>
</dbReference>
<dbReference type="InterPro" id="IPR002765">
    <property type="entry name" value="UPF0145_YbjQ-like"/>
</dbReference>
<dbReference type="Pfam" id="PF01906">
    <property type="entry name" value="YbjQ_1"/>
    <property type="match status" value="1"/>
</dbReference>
<proteinExistence type="inferred from homology"/>
<dbReference type="AlphaFoldDB" id="A0A5B1CCJ7"/>
<accession>A0A5B1CCJ7</accession>
<gene>
    <name evidence="3" type="ORF">LF1_55230</name>
</gene>
<evidence type="ECO:0000313" key="4">
    <source>
        <dbReference type="Proteomes" id="UP000322699"/>
    </source>
</evidence>
<dbReference type="InterPro" id="IPR035439">
    <property type="entry name" value="UPF0145_dom_sf"/>
</dbReference>
<evidence type="ECO:0000313" key="3">
    <source>
        <dbReference type="EMBL" id="KAA1257123.1"/>
    </source>
</evidence>
<evidence type="ECO:0000256" key="2">
    <source>
        <dbReference type="HAMAP-Rule" id="MF_00338"/>
    </source>
</evidence>
<comment type="similarity">
    <text evidence="1 2">Belongs to the UPF0145 family.</text>
</comment>